<dbReference type="AlphaFoldDB" id="B8DK62"/>
<evidence type="ECO:0000256" key="8">
    <source>
        <dbReference type="SAM" id="Phobius"/>
    </source>
</evidence>
<keyword evidence="8" id="KW-1133">Transmembrane helix</keyword>
<dbReference type="KEGG" id="dvm:DvMF_0701"/>
<comment type="catalytic activity">
    <reaction evidence="1">
        <text>ATP + protein L-histidine = ADP + protein N-phospho-L-histidine.</text>
        <dbReference type="EC" id="2.7.13.3"/>
    </reaction>
</comment>
<dbReference type="InterPro" id="IPR004358">
    <property type="entry name" value="Sig_transdc_His_kin-like_C"/>
</dbReference>
<feature type="transmembrane region" description="Helical" evidence="8">
    <location>
        <begin position="70"/>
        <end position="90"/>
    </location>
</feature>
<keyword evidence="8" id="KW-0472">Membrane</keyword>
<dbReference type="CDD" id="cd00082">
    <property type="entry name" value="HisKA"/>
    <property type="match status" value="1"/>
</dbReference>
<dbReference type="InterPro" id="IPR003594">
    <property type="entry name" value="HATPase_dom"/>
</dbReference>
<dbReference type="HOGENOM" id="CLU_000445_89_29_7"/>
<feature type="region of interest" description="Disordered" evidence="7">
    <location>
        <begin position="1"/>
        <end position="51"/>
    </location>
</feature>
<dbReference type="Pfam" id="PF02518">
    <property type="entry name" value="HATPase_c"/>
    <property type="match status" value="1"/>
</dbReference>
<evidence type="ECO:0000256" key="7">
    <source>
        <dbReference type="SAM" id="MobiDB-lite"/>
    </source>
</evidence>
<dbReference type="SMART" id="SM00388">
    <property type="entry name" value="HisKA"/>
    <property type="match status" value="1"/>
</dbReference>
<evidence type="ECO:0000259" key="10">
    <source>
        <dbReference type="PROSITE" id="PS50885"/>
    </source>
</evidence>
<dbReference type="EC" id="2.7.13.3" evidence="3"/>
<proteinExistence type="predicted"/>
<accession>B8DK62</accession>
<dbReference type="InterPro" id="IPR003660">
    <property type="entry name" value="HAMP_dom"/>
</dbReference>
<dbReference type="InterPro" id="IPR005467">
    <property type="entry name" value="His_kinase_dom"/>
</dbReference>
<dbReference type="PANTHER" id="PTHR43065">
    <property type="entry name" value="SENSOR HISTIDINE KINASE"/>
    <property type="match status" value="1"/>
</dbReference>
<feature type="domain" description="HAMP" evidence="10">
    <location>
        <begin position="242"/>
        <end position="295"/>
    </location>
</feature>
<dbReference type="SMART" id="SM00387">
    <property type="entry name" value="HATPase_c"/>
    <property type="match status" value="1"/>
</dbReference>
<feature type="domain" description="Histidine kinase" evidence="9">
    <location>
        <begin position="312"/>
        <end position="524"/>
    </location>
</feature>
<dbReference type="PROSITE" id="PS50109">
    <property type="entry name" value="HIS_KIN"/>
    <property type="match status" value="1"/>
</dbReference>
<keyword evidence="4" id="KW-0597">Phosphoprotein</keyword>
<evidence type="ECO:0000256" key="3">
    <source>
        <dbReference type="ARBA" id="ARBA00012438"/>
    </source>
</evidence>
<dbReference type="Pfam" id="PF00512">
    <property type="entry name" value="HisKA"/>
    <property type="match status" value="1"/>
</dbReference>
<evidence type="ECO:0000256" key="4">
    <source>
        <dbReference type="ARBA" id="ARBA00022553"/>
    </source>
</evidence>
<dbReference type="Gene3D" id="6.10.340.10">
    <property type="match status" value="1"/>
</dbReference>
<reference evidence="11" key="1">
    <citation type="submission" date="2008-10" db="EMBL/GenBank/DDBJ databases">
        <title>Complete sequence of Desulfovibrio vulgaris str. 'Miyazaki F'.</title>
        <authorList>
            <person name="Lucas S."/>
            <person name="Copeland A."/>
            <person name="Lapidus A."/>
            <person name="Glavina del Rio T."/>
            <person name="Dalin E."/>
            <person name="Tice H."/>
            <person name="Bruce D."/>
            <person name="Goodwin L."/>
            <person name="Pitluck S."/>
            <person name="Sims D."/>
            <person name="Brettin T."/>
            <person name="Detter J.C."/>
            <person name="Han C."/>
            <person name="Larimer F."/>
            <person name="Land M."/>
            <person name="Hauser L."/>
            <person name="Kyrpides N."/>
            <person name="Mikhailova N."/>
            <person name="Hazen T.C."/>
            <person name="Richardson P."/>
        </authorList>
    </citation>
    <scope>NUCLEOTIDE SEQUENCE</scope>
    <source>
        <strain evidence="11">Miyazaki F</strain>
    </source>
</reference>
<evidence type="ECO:0000256" key="6">
    <source>
        <dbReference type="ARBA" id="ARBA00022777"/>
    </source>
</evidence>
<feature type="compositionally biased region" description="Low complexity" evidence="7">
    <location>
        <begin position="13"/>
        <end position="47"/>
    </location>
</feature>
<dbReference type="PANTHER" id="PTHR43065:SF42">
    <property type="entry name" value="TWO-COMPONENT SENSOR PPRA"/>
    <property type="match status" value="1"/>
</dbReference>
<dbReference type="CDD" id="cd06225">
    <property type="entry name" value="HAMP"/>
    <property type="match status" value="1"/>
</dbReference>
<dbReference type="PRINTS" id="PR00344">
    <property type="entry name" value="BCTRLSENSOR"/>
</dbReference>
<evidence type="ECO:0000256" key="1">
    <source>
        <dbReference type="ARBA" id="ARBA00000085"/>
    </source>
</evidence>
<dbReference type="EMBL" id="CP001197">
    <property type="protein sequence ID" value="ACL07658.1"/>
    <property type="molecule type" value="Genomic_DNA"/>
</dbReference>
<evidence type="ECO:0000256" key="2">
    <source>
        <dbReference type="ARBA" id="ARBA00004370"/>
    </source>
</evidence>
<dbReference type="SUPFAM" id="SSF47384">
    <property type="entry name" value="Homodimeric domain of signal transducing histidine kinase"/>
    <property type="match status" value="1"/>
</dbReference>
<feature type="transmembrane region" description="Helical" evidence="8">
    <location>
        <begin position="219"/>
        <end position="240"/>
    </location>
</feature>
<sequence length="545" mass="58380">MNSQNDAGGDNLSAAAGATSVAGTTSETRTAGASGAAGAPPTSPAASDRGGKGCALGCPRQFFRSIKGKIFILFAVTFISIGALAALNYWSLSTVSQRLLLGERYDDLLNNILEVRRYEKNYLFYRDAGSLTESLAYLERIDALTAELADDMAVVAGQAELVRFRDLLARYGHSVRTLVQGGTANQEELRTLGKSLIDEADALRKQKRERAHKALERTLVLPLAFLAVFLLLMVLVIKLISTGLLRPLDMVAATTGRVGRGDFSPIATGAEQLSEIASFIHAFNRMAHELAVNQEHLLQARKMAALGTFTAGIAHELNNPINNVLLSAEGLREDYGEAIDADGQEMIGDIMQQAERASDIVRNLLDFSRTEHPTFVALHPADVIGATVNLLKNQVMLSGISLAVHVPADLPMVRGDLRSLQQVFMNLLLNGIQATPRGGAVAVVAMGVPPGHVAFEVRDSGPGIPEEIREHIFEPFFSTKEVGKGTGLGLAVTYALVHRHEGRIEVHGGEGRGAVFTVLLPVARPGGDRESGDMIDDTAFEEGDA</sequence>
<dbReference type="Gene3D" id="3.30.565.10">
    <property type="entry name" value="Histidine kinase-like ATPase, C-terminal domain"/>
    <property type="match status" value="1"/>
</dbReference>
<dbReference type="PROSITE" id="PS50885">
    <property type="entry name" value="HAMP"/>
    <property type="match status" value="1"/>
</dbReference>
<dbReference type="GO" id="GO:0000155">
    <property type="term" value="F:phosphorelay sensor kinase activity"/>
    <property type="evidence" value="ECO:0007669"/>
    <property type="project" value="InterPro"/>
</dbReference>
<evidence type="ECO:0000256" key="5">
    <source>
        <dbReference type="ARBA" id="ARBA00022679"/>
    </source>
</evidence>
<keyword evidence="6 11" id="KW-0418">Kinase</keyword>
<dbReference type="STRING" id="883.DvMF_0701"/>
<keyword evidence="8" id="KW-0812">Transmembrane</keyword>
<gene>
    <name evidence="11" type="ordered locus">DvMF_0701</name>
</gene>
<protein>
    <recommendedName>
        <fullName evidence="3">histidine kinase</fullName>
        <ecNumber evidence="3">2.7.13.3</ecNumber>
    </recommendedName>
</protein>
<dbReference type="Gene3D" id="1.10.287.130">
    <property type="match status" value="1"/>
</dbReference>
<evidence type="ECO:0000313" key="11">
    <source>
        <dbReference type="EMBL" id="ACL07658.1"/>
    </source>
</evidence>
<dbReference type="OrthoDB" id="224978at2"/>
<name>B8DK62_NITV9</name>
<dbReference type="InterPro" id="IPR036097">
    <property type="entry name" value="HisK_dim/P_sf"/>
</dbReference>
<dbReference type="eggNOG" id="COG4191">
    <property type="taxonomic scope" value="Bacteria"/>
</dbReference>
<dbReference type="SMART" id="SM00304">
    <property type="entry name" value="HAMP"/>
    <property type="match status" value="1"/>
</dbReference>
<dbReference type="GO" id="GO:0016020">
    <property type="term" value="C:membrane"/>
    <property type="evidence" value="ECO:0007669"/>
    <property type="project" value="UniProtKB-SubCell"/>
</dbReference>
<evidence type="ECO:0000259" key="9">
    <source>
        <dbReference type="PROSITE" id="PS50109"/>
    </source>
</evidence>
<dbReference type="InterPro" id="IPR036890">
    <property type="entry name" value="HATPase_C_sf"/>
</dbReference>
<comment type="subcellular location">
    <subcellularLocation>
        <location evidence="2">Membrane</location>
    </subcellularLocation>
</comment>
<keyword evidence="5" id="KW-0808">Transferase</keyword>
<dbReference type="InterPro" id="IPR003661">
    <property type="entry name" value="HisK_dim/P_dom"/>
</dbReference>
<organism evidence="11">
    <name type="scientific">Nitratidesulfovibrio vulgaris (strain DSM 19637 / Miyazaki F)</name>
    <name type="common">Desulfovibrio vulgaris</name>
    <dbReference type="NCBI Taxonomy" id="883"/>
    <lineage>
        <taxon>Bacteria</taxon>
        <taxon>Pseudomonadati</taxon>
        <taxon>Thermodesulfobacteriota</taxon>
        <taxon>Desulfovibrionia</taxon>
        <taxon>Desulfovibrionales</taxon>
        <taxon>Desulfovibrionaceae</taxon>
        <taxon>Nitratidesulfovibrio</taxon>
    </lineage>
</organism>
<dbReference type="SUPFAM" id="SSF55874">
    <property type="entry name" value="ATPase domain of HSP90 chaperone/DNA topoisomerase II/histidine kinase"/>
    <property type="match status" value="1"/>
</dbReference>